<evidence type="ECO:0000313" key="6">
    <source>
        <dbReference type="Proteomes" id="UP000237881"/>
    </source>
</evidence>
<evidence type="ECO:0000256" key="2">
    <source>
        <dbReference type="ARBA" id="ARBA00023002"/>
    </source>
</evidence>
<dbReference type="GO" id="GO:0016616">
    <property type="term" value="F:oxidoreductase activity, acting on the CH-OH group of donors, NAD or NADP as acceptor"/>
    <property type="evidence" value="ECO:0007669"/>
    <property type="project" value="UniProtKB-ARBA"/>
</dbReference>
<organism evidence="5 6">
    <name type="scientific">Rathayibacter rathayi</name>
    <name type="common">Corynebacterium rathayi</name>
    <dbReference type="NCBI Taxonomy" id="33887"/>
    <lineage>
        <taxon>Bacteria</taxon>
        <taxon>Bacillati</taxon>
        <taxon>Actinomycetota</taxon>
        <taxon>Actinomycetes</taxon>
        <taxon>Micrococcales</taxon>
        <taxon>Microbacteriaceae</taxon>
        <taxon>Rathayibacter</taxon>
    </lineage>
</organism>
<dbReference type="RefSeq" id="WP_097168036.1">
    <property type="nucleotide sequence ID" value="NZ_CP028129.1"/>
</dbReference>
<dbReference type="PANTHER" id="PTHR42760">
    <property type="entry name" value="SHORT-CHAIN DEHYDROGENASES/REDUCTASES FAMILY MEMBER"/>
    <property type="match status" value="1"/>
</dbReference>
<proteinExistence type="inferred from homology"/>
<dbReference type="PRINTS" id="PR00081">
    <property type="entry name" value="GDHRDH"/>
</dbReference>
<feature type="domain" description="Ketoreductase" evidence="4">
    <location>
        <begin position="6"/>
        <end position="176"/>
    </location>
</feature>
<evidence type="ECO:0000256" key="3">
    <source>
        <dbReference type="RuleBase" id="RU000363"/>
    </source>
</evidence>
<dbReference type="Pfam" id="PF00106">
    <property type="entry name" value="adh_short"/>
    <property type="match status" value="1"/>
</dbReference>
<dbReference type="PANTHER" id="PTHR42760:SF133">
    <property type="entry name" value="3-OXOACYL-[ACYL-CARRIER-PROTEIN] REDUCTASE"/>
    <property type="match status" value="1"/>
</dbReference>
<dbReference type="InterPro" id="IPR036291">
    <property type="entry name" value="NAD(P)-bd_dom_sf"/>
</dbReference>
<dbReference type="PROSITE" id="PS00061">
    <property type="entry name" value="ADH_SHORT"/>
    <property type="match status" value="1"/>
</dbReference>
<evidence type="ECO:0000313" key="5">
    <source>
        <dbReference type="EMBL" id="PPF14349.1"/>
    </source>
</evidence>
<dbReference type="KEGG" id="rry:C1O28_11785"/>
<sequence length="231" mass="23934">MDTKHQSALIVGGSKGIGSAVVRRFLADGWLVAATHRGSGVPQGALGIEADITDRESIQRAVAATLEAHGGIDTLVVSSGITRDGLLLRLSEDDIRAVVETNLLGPIFATQLALKGMLRAKRGSIVLISSTSARVGVAGQTNYTAAKAGLEGFARSFAREYASRGIRMNVVAPGATDTDMMNAVPTPEREAMVAQIPAARLGTPDEIADVVFWVSQSTYMSGATVNAAGGA</sequence>
<dbReference type="InterPro" id="IPR057326">
    <property type="entry name" value="KR_dom"/>
</dbReference>
<comment type="caution">
    <text evidence="5">The sequence shown here is derived from an EMBL/GenBank/DDBJ whole genome shotgun (WGS) entry which is preliminary data.</text>
</comment>
<evidence type="ECO:0000256" key="1">
    <source>
        <dbReference type="ARBA" id="ARBA00006484"/>
    </source>
</evidence>
<dbReference type="FunFam" id="3.40.50.720:FF:000173">
    <property type="entry name" value="3-oxoacyl-[acyl-carrier protein] reductase"/>
    <property type="match status" value="1"/>
</dbReference>
<name>A0ABD6W907_RATRA</name>
<evidence type="ECO:0000259" key="4">
    <source>
        <dbReference type="SMART" id="SM00822"/>
    </source>
</evidence>
<dbReference type="GeneID" id="49821159"/>
<dbReference type="SMART" id="SM00822">
    <property type="entry name" value="PKS_KR"/>
    <property type="match status" value="1"/>
</dbReference>
<dbReference type="SUPFAM" id="SSF51735">
    <property type="entry name" value="NAD(P)-binding Rossmann-fold domains"/>
    <property type="match status" value="1"/>
</dbReference>
<dbReference type="InterPro" id="IPR002347">
    <property type="entry name" value="SDR_fam"/>
</dbReference>
<dbReference type="Gene3D" id="3.40.50.720">
    <property type="entry name" value="NAD(P)-binding Rossmann-like Domain"/>
    <property type="match status" value="1"/>
</dbReference>
<dbReference type="InterPro" id="IPR020904">
    <property type="entry name" value="Sc_DH/Rdtase_CS"/>
</dbReference>
<protein>
    <submittedName>
        <fullName evidence="5">KR domain-containing protein</fullName>
    </submittedName>
</protein>
<dbReference type="EMBL" id="PSUL01000012">
    <property type="protein sequence ID" value="PPF14349.1"/>
    <property type="molecule type" value="Genomic_DNA"/>
</dbReference>
<dbReference type="Proteomes" id="UP000237881">
    <property type="component" value="Unassembled WGS sequence"/>
</dbReference>
<comment type="similarity">
    <text evidence="1 3">Belongs to the short-chain dehydrogenases/reductases (SDR) family.</text>
</comment>
<dbReference type="PRINTS" id="PR00080">
    <property type="entry name" value="SDRFAMILY"/>
</dbReference>
<reference evidence="5 6" key="1">
    <citation type="submission" date="2018-02" db="EMBL/GenBank/DDBJ databases">
        <title>Bacteriophage NCPPB3778 and a type I-E CRISPR drive the evolution of the US Biological Select Agent, Rathayibacter toxicus.</title>
        <authorList>
            <person name="Davis E.W.II."/>
            <person name="Tabima J.F."/>
            <person name="Weisberg A.J."/>
            <person name="Lopes L.D."/>
            <person name="Wiseman M.S."/>
            <person name="Wiseman M.S."/>
            <person name="Pupko T."/>
            <person name="Belcher M.S."/>
            <person name="Sechler A.J."/>
            <person name="Tancos M.A."/>
            <person name="Schroeder B.K."/>
            <person name="Murray T.D."/>
            <person name="Luster D.G."/>
            <person name="Schneider W.L."/>
            <person name="Rogers E."/>
            <person name="Andreote F.D."/>
            <person name="Grunwald N.J."/>
            <person name="Putnam M.L."/>
            <person name="Chang J.H."/>
        </authorList>
    </citation>
    <scope>NUCLEOTIDE SEQUENCE [LARGE SCALE GENOMIC DNA]</scope>
    <source>
        <strain evidence="5 6">AY1I9</strain>
    </source>
</reference>
<accession>A0ABD6W907</accession>
<gene>
    <name evidence="5" type="ORF">C5C04_07055</name>
</gene>
<dbReference type="AlphaFoldDB" id="A0ABD6W907"/>
<keyword evidence="2" id="KW-0560">Oxidoreductase</keyword>